<dbReference type="PATRIC" id="fig|1379739.3.peg.813"/>
<keyword evidence="11" id="KW-0482">Metalloprotease</keyword>
<evidence type="ECO:0000313" key="15">
    <source>
        <dbReference type="EMBL" id="KIS22511.1"/>
    </source>
</evidence>
<reference evidence="15 16" key="1">
    <citation type="submission" date="2014-06" db="EMBL/GenBank/DDBJ databases">
        <title>Genome characterization of distinct group I Clostridium botulinum lineages.</title>
        <authorList>
            <person name="Giordani F."/>
            <person name="Anselmo A."/>
            <person name="Fillo S."/>
            <person name="Palozzi A.M."/>
            <person name="Fortunato A."/>
            <person name="Gentile B."/>
            <person name="Ciammaruconi A."/>
            <person name="Anniballi F."/>
            <person name="De Medici D."/>
            <person name="Lista F."/>
        </authorList>
    </citation>
    <scope>NUCLEOTIDE SEQUENCE [LARGE SCALE GENOMIC DNA]</scope>
    <source>
        <strain evidence="15 16">B2 450</strain>
    </source>
</reference>
<sequence length="219" mass="24540">MSFLDLNYRILSKILIIPAILVGLTVHEFAHAYVADKLGDKTPKFQGRLTLNPFSHIDIIGFVMILLIGFGWAKPVQINPSALKRGYKDEIKVSVAGVTANVITAFLFALLTAFLLKLNLVNFGDITSLGGIIGLILNYIVRINCMLAIFNLMPIPGLDGFDILRDLWPKTFYKISDVIYRYQMIILLIFVVTPISSFLVGIPTNFLHSFFIKIAMIIF</sequence>
<dbReference type="HOGENOM" id="CLU_086979_1_0_9"/>
<evidence type="ECO:0000256" key="11">
    <source>
        <dbReference type="ARBA" id="ARBA00023049"/>
    </source>
</evidence>
<dbReference type="GO" id="GO:0008237">
    <property type="term" value="F:metallopeptidase activity"/>
    <property type="evidence" value="ECO:0007669"/>
    <property type="project" value="UniProtKB-KW"/>
</dbReference>
<dbReference type="Pfam" id="PF02163">
    <property type="entry name" value="Peptidase_M50"/>
    <property type="match status" value="1"/>
</dbReference>
<evidence type="ECO:0000256" key="8">
    <source>
        <dbReference type="ARBA" id="ARBA00022801"/>
    </source>
</evidence>
<feature type="transmembrane region" description="Helical" evidence="13">
    <location>
        <begin position="12"/>
        <end position="34"/>
    </location>
</feature>
<dbReference type="GO" id="GO:0006508">
    <property type="term" value="P:proteolysis"/>
    <property type="evidence" value="ECO:0007669"/>
    <property type="project" value="UniProtKB-KW"/>
</dbReference>
<keyword evidence="6 13" id="KW-0812">Transmembrane</keyword>
<evidence type="ECO:0000256" key="5">
    <source>
        <dbReference type="ARBA" id="ARBA00022670"/>
    </source>
</evidence>
<keyword evidence="8" id="KW-0378">Hydrolase</keyword>
<dbReference type="GO" id="GO:0046872">
    <property type="term" value="F:metal ion binding"/>
    <property type="evidence" value="ECO:0007669"/>
    <property type="project" value="UniProtKB-KW"/>
</dbReference>
<evidence type="ECO:0000256" key="2">
    <source>
        <dbReference type="ARBA" id="ARBA00004651"/>
    </source>
</evidence>
<feature type="transmembrane region" description="Helical" evidence="13">
    <location>
        <begin position="93"/>
        <end position="116"/>
    </location>
</feature>
<feature type="domain" description="Peptidase M50" evidence="14">
    <location>
        <begin position="17"/>
        <end position="189"/>
    </location>
</feature>
<evidence type="ECO:0000256" key="7">
    <source>
        <dbReference type="ARBA" id="ARBA00022723"/>
    </source>
</evidence>
<dbReference type="GO" id="GO:0005886">
    <property type="term" value="C:plasma membrane"/>
    <property type="evidence" value="ECO:0007669"/>
    <property type="project" value="UniProtKB-SubCell"/>
</dbReference>
<dbReference type="PANTHER" id="PTHR35864:SF1">
    <property type="entry name" value="ZINC METALLOPROTEASE YWHC-RELATED"/>
    <property type="match status" value="1"/>
</dbReference>
<feature type="transmembrane region" description="Helical" evidence="13">
    <location>
        <begin position="54"/>
        <end position="73"/>
    </location>
</feature>
<dbReference type="EMBL" id="JXSU01000007">
    <property type="protein sequence ID" value="KIS22511.1"/>
    <property type="molecule type" value="Genomic_DNA"/>
</dbReference>
<comment type="caution">
    <text evidence="15">The sequence shown here is derived from an EMBL/GenBank/DDBJ whole genome shotgun (WGS) entry which is preliminary data.</text>
</comment>
<evidence type="ECO:0000313" key="16">
    <source>
        <dbReference type="Proteomes" id="UP000032250"/>
    </source>
</evidence>
<keyword evidence="7" id="KW-0479">Metal-binding</keyword>
<name>A0A0D1BUR7_CLOBO</name>
<organism evidence="15 16">
    <name type="scientific">Clostridium botulinum B2 450</name>
    <dbReference type="NCBI Taxonomy" id="1379739"/>
    <lineage>
        <taxon>Bacteria</taxon>
        <taxon>Bacillati</taxon>
        <taxon>Bacillota</taxon>
        <taxon>Clostridia</taxon>
        <taxon>Eubacteriales</taxon>
        <taxon>Clostridiaceae</taxon>
        <taxon>Clostridium</taxon>
    </lineage>
</organism>
<feature type="transmembrane region" description="Helical" evidence="13">
    <location>
        <begin position="179"/>
        <end position="202"/>
    </location>
</feature>
<keyword evidence="4" id="KW-1003">Cell membrane</keyword>
<gene>
    <name evidence="15" type="ORF">N495_02530</name>
</gene>
<dbReference type="AlphaFoldDB" id="A0A0D1BUR7"/>
<dbReference type="Proteomes" id="UP000032250">
    <property type="component" value="Unassembled WGS sequence"/>
</dbReference>
<dbReference type="PANTHER" id="PTHR35864">
    <property type="entry name" value="ZINC METALLOPROTEASE MJ0611-RELATED"/>
    <property type="match status" value="1"/>
</dbReference>
<dbReference type="InterPro" id="IPR052348">
    <property type="entry name" value="Metallopeptidase_M50B"/>
</dbReference>
<evidence type="ECO:0000256" key="10">
    <source>
        <dbReference type="ARBA" id="ARBA00022989"/>
    </source>
</evidence>
<keyword evidence="10 13" id="KW-1133">Transmembrane helix</keyword>
<comment type="cofactor">
    <cofactor evidence="1">
        <name>Zn(2+)</name>
        <dbReference type="ChEBI" id="CHEBI:29105"/>
    </cofactor>
</comment>
<evidence type="ECO:0000256" key="9">
    <source>
        <dbReference type="ARBA" id="ARBA00022833"/>
    </source>
</evidence>
<proteinExistence type="inferred from homology"/>
<dbReference type="InterPro" id="IPR008915">
    <property type="entry name" value="Peptidase_M50"/>
</dbReference>
<accession>A0A0D1BUR7</accession>
<evidence type="ECO:0000256" key="1">
    <source>
        <dbReference type="ARBA" id="ARBA00001947"/>
    </source>
</evidence>
<keyword evidence="9" id="KW-0862">Zinc</keyword>
<protein>
    <submittedName>
        <fullName evidence="15">Peptidase</fullName>
    </submittedName>
</protein>
<dbReference type="InterPro" id="IPR044537">
    <property type="entry name" value="Rip2-like"/>
</dbReference>
<evidence type="ECO:0000256" key="4">
    <source>
        <dbReference type="ARBA" id="ARBA00022475"/>
    </source>
</evidence>
<keyword evidence="12 13" id="KW-0472">Membrane</keyword>
<evidence type="ECO:0000256" key="3">
    <source>
        <dbReference type="ARBA" id="ARBA00007931"/>
    </source>
</evidence>
<evidence type="ECO:0000256" key="12">
    <source>
        <dbReference type="ARBA" id="ARBA00023136"/>
    </source>
</evidence>
<comment type="subcellular location">
    <subcellularLocation>
        <location evidence="2">Cell membrane</location>
        <topology evidence="2">Multi-pass membrane protein</topology>
    </subcellularLocation>
</comment>
<evidence type="ECO:0000256" key="6">
    <source>
        <dbReference type="ARBA" id="ARBA00022692"/>
    </source>
</evidence>
<comment type="similarity">
    <text evidence="3">Belongs to the peptidase M50B family.</text>
</comment>
<evidence type="ECO:0000256" key="13">
    <source>
        <dbReference type="SAM" id="Phobius"/>
    </source>
</evidence>
<dbReference type="CDD" id="cd06158">
    <property type="entry name" value="S2P-M50_like_1"/>
    <property type="match status" value="1"/>
</dbReference>
<keyword evidence="5" id="KW-0645">Protease</keyword>
<evidence type="ECO:0000259" key="14">
    <source>
        <dbReference type="Pfam" id="PF02163"/>
    </source>
</evidence>